<feature type="compositionally biased region" description="Basic residues" evidence="3">
    <location>
        <begin position="9"/>
        <end position="23"/>
    </location>
</feature>
<protein>
    <submittedName>
        <fullName evidence="4">Uncharacterized protein</fullName>
    </submittedName>
</protein>
<sequence length="338" mass="37946">RSRELCSSCRRRPTGSGSSRRRPTGPGSKPSRRTPSIAGLLNEPTKEKLSFYQAMKKDLLSPETAVNLLEAQAATGFIIDPVKNERMPVDEAVKAGLVGPELHERLLSAERAVSGFRDPYTGKTVSVFEAMGKGLLKKDQGIRLLEAQLSTGGVIDPIISYRIPHEVACKRGYFDEEISKTLNQNTDDTKVFYDPNSQEDVTYGQLMSKCVTDKETGLPLLPLSKKAQKPKEDQQITEVKTKEALSETTMELEYGPFKGRKVTIWEIINSEYITEEQRIELIQQIASLQSRIWSLMKRNNENLLNECKASRSFLSWATFTLQIHKISSISSESTITRE</sequence>
<dbReference type="STRING" id="37003.ENSKMAP00000007885"/>
<dbReference type="PANTHER" id="PTHR23169">
    <property type="entry name" value="ENVOPLAKIN"/>
    <property type="match status" value="1"/>
</dbReference>
<dbReference type="InterPro" id="IPR043197">
    <property type="entry name" value="Plakin"/>
</dbReference>
<dbReference type="GO" id="GO:0008307">
    <property type="term" value="F:structural constituent of muscle"/>
    <property type="evidence" value="ECO:0007669"/>
    <property type="project" value="TreeGrafter"/>
</dbReference>
<name>A0A3Q2ZX38_KRYMA</name>
<dbReference type="GO" id="GO:0031581">
    <property type="term" value="P:hemidesmosome assembly"/>
    <property type="evidence" value="ECO:0007669"/>
    <property type="project" value="TreeGrafter"/>
</dbReference>
<reference evidence="4" key="1">
    <citation type="submission" date="2025-08" db="UniProtKB">
        <authorList>
            <consortium name="Ensembl"/>
        </authorList>
    </citation>
    <scope>IDENTIFICATION</scope>
</reference>
<dbReference type="PANTHER" id="PTHR23169:SF21">
    <property type="entry name" value="EPIPLAKIN"/>
    <property type="match status" value="1"/>
</dbReference>
<feature type="region of interest" description="Disordered" evidence="3">
    <location>
        <begin position="1"/>
        <end position="38"/>
    </location>
</feature>
<organism evidence="4 5">
    <name type="scientific">Kryptolebias marmoratus</name>
    <name type="common">Mangrove killifish</name>
    <name type="synonym">Rivulus marmoratus</name>
    <dbReference type="NCBI Taxonomy" id="37003"/>
    <lineage>
        <taxon>Eukaryota</taxon>
        <taxon>Metazoa</taxon>
        <taxon>Chordata</taxon>
        <taxon>Craniata</taxon>
        <taxon>Vertebrata</taxon>
        <taxon>Euteleostomi</taxon>
        <taxon>Actinopterygii</taxon>
        <taxon>Neopterygii</taxon>
        <taxon>Teleostei</taxon>
        <taxon>Neoteleostei</taxon>
        <taxon>Acanthomorphata</taxon>
        <taxon>Ovalentaria</taxon>
        <taxon>Atherinomorphae</taxon>
        <taxon>Cyprinodontiformes</taxon>
        <taxon>Rivulidae</taxon>
        <taxon>Kryptolebias</taxon>
    </lineage>
</organism>
<dbReference type="AlphaFoldDB" id="A0A3Q2ZX38"/>
<evidence type="ECO:0000256" key="1">
    <source>
        <dbReference type="ARBA" id="ARBA00022553"/>
    </source>
</evidence>
<dbReference type="SUPFAM" id="SSF75399">
    <property type="entry name" value="Plakin repeat"/>
    <property type="match status" value="1"/>
</dbReference>
<keyword evidence="5" id="KW-1185">Reference proteome</keyword>
<dbReference type="GO" id="GO:0048471">
    <property type="term" value="C:perinuclear region of cytoplasm"/>
    <property type="evidence" value="ECO:0007669"/>
    <property type="project" value="TreeGrafter"/>
</dbReference>
<dbReference type="Ensembl" id="ENSKMAT00000008009.1">
    <property type="protein sequence ID" value="ENSKMAP00000007885.1"/>
    <property type="gene ID" value="ENSKMAG00000005925.1"/>
</dbReference>
<evidence type="ECO:0000313" key="4">
    <source>
        <dbReference type="Ensembl" id="ENSKMAP00000007885.1"/>
    </source>
</evidence>
<dbReference type="Pfam" id="PF00681">
    <property type="entry name" value="Plectin"/>
    <property type="match status" value="2"/>
</dbReference>
<dbReference type="InterPro" id="IPR035915">
    <property type="entry name" value="Plakin_repeat_sf"/>
</dbReference>
<dbReference type="GO" id="GO:0005200">
    <property type="term" value="F:structural constituent of cytoskeleton"/>
    <property type="evidence" value="ECO:0007669"/>
    <property type="project" value="TreeGrafter"/>
</dbReference>
<dbReference type="GO" id="GO:0042060">
    <property type="term" value="P:wound healing"/>
    <property type="evidence" value="ECO:0007669"/>
    <property type="project" value="TreeGrafter"/>
</dbReference>
<keyword evidence="1" id="KW-0597">Phosphoprotein</keyword>
<dbReference type="GO" id="GO:0045104">
    <property type="term" value="P:intermediate filament cytoskeleton organization"/>
    <property type="evidence" value="ECO:0007669"/>
    <property type="project" value="InterPro"/>
</dbReference>
<dbReference type="InterPro" id="IPR001101">
    <property type="entry name" value="Plectin_repeat"/>
</dbReference>
<keyword evidence="2" id="KW-0677">Repeat</keyword>
<proteinExistence type="predicted"/>
<dbReference type="SMART" id="SM00250">
    <property type="entry name" value="PLEC"/>
    <property type="match status" value="5"/>
</dbReference>
<dbReference type="GO" id="GO:0042383">
    <property type="term" value="C:sarcolemma"/>
    <property type="evidence" value="ECO:0007669"/>
    <property type="project" value="TreeGrafter"/>
</dbReference>
<dbReference type="GeneTree" id="ENSGT00940000162855"/>
<evidence type="ECO:0000256" key="2">
    <source>
        <dbReference type="ARBA" id="ARBA00022737"/>
    </source>
</evidence>
<dbReference type="GO" id="GO:0030506">
    <property type="term" value="F:ankyrin binding"/>
    <property type="evidence" value="ECO:0007669"/>
    <property type="project" value="TreeGrafter"/>
</dbReference>
<dbReference type="GO" id="GO:0030056">
    <property type="term" value="C:hemidesmosome"/>
    <property type="evidence" value="ECO:0007669"/>
    <property type="project" value="TreeGrafter"/>
</dbReference>
<accession>A0A3Q2ZX38</accession>
<dbReference type="Proteomes" id="UP000264800">
    <property type="component" value="Unplaced"/>
</dbReference>
<evidence type="ECO:0000256" key="3">
    <source>
        <dbReference type="SAM" id="MobiDB-lite"/>
    </source>
</evidence>
<reference evidence="4" key="2">
    <citation type="submission" date="2025-09" db="UniProtKB">
        <authorList>
            <consortium name="Ensembl"/>
        </authorList>
    </citation>
    <scope>IDENTIFICATION</scope>
</reference>
<dbReference type="GO" id="GO:0045296">
    <property type="term" value="F:cadherin binding"/>
    <property type="evidence" value="ECO:0007669"/>
    <property type="project" value="TreeGrafter"/>
</dbReference>
<dbReference type="GO" id="GO:0005925">
    <property type="term" value="C:focal adhesion"/>
    <property type="evidence" value="ECO:0007669"/>
    <property type="project" value="TreeGrafter"/>
</dbReference>
<dbReference type="GO" id="GO:0005882">
    <property type="term" value="C:intermediate filament"/>
    <property type="evidence" value="ECO:0007669"/>
    <property type="project" value="TreeGrafter"/>
</dbReference>
<evidence type="ECO:0000313" key="5">
    <source>
        <dbReference type="Proteomes" id="UP000264800"/>
    </source>
</evidence>
<dbReference type="Gene3D" id="3.90.1290.10">
    <property type="entry name" value="Plakin repeat"/>
    <property type="match status" value="1"/>
</dbReference>